<evidence type="ECO:0000313" key="4">
    <source>
        <dbReference type="Proteomes" id="UP000603715"/>
    </source>
</evidence>
<feature type="chain" id="PRO_5040497008" evidence="1">
    <location>
        <begin position="19"/>
        <end position="132"/>
    </location>
</feature>
<dbReference type="EMBL" id="JAJJML010000001">
    <property type="protein sequence ID" value="MCC9036378.1"/>
    <property type="molecule type" value="Genomic_DNA"/>
</dbReference>
<organism evidence="3 5">
    <name type="scientific">Chryseobacterium muglaense</name>
    <dbReference type="NCBI Taxonomy" id="2893752"/>
    <lineage>
        <taxon>Bacteria</taxon>
        <taxon>Pseudomonadati</taxon>
        <taxon>Bacteroidota</taxon>
        <taxon>Flavobacteriia</taxon>
        <taxon>Flavobacteriales</taxon>
        <taxon>Weeksellaceae</taxon>
        <taxon>Chryseobacterium group</taxon>
        <taxon>Chryseobacterium</taxon>
    </lineage>
</organism>
<dbReference type="Proteomes" id="UP001107960">
    <property type="component" value="Unassembled WGS sequence"/>
</dbReference>
<comment type="caution">
    <text evidence="3">The sequence shown here is derived from an EMBL/GenBank/DDBJ whole genome shotgun (WGS) entry which is preliminary data.</text>
</comment>
<accession>A0A9Q3UYM1</accession>
<keyword evidence="4" id="KW-1185">Reference proteome</keyword>
<dbReference type="EMBL" id="JACXXP010000017">
    <property type="protein sequence ID" value="MBD3905657.1"/>
    <property type="molecule type" value="Genomic_DNA"/>
</dbReference>
<evidence type="ECO:0000313" key="2">
    <source>
        <dbReference type="EMBL" id="MBD3905657.1"/>
    </source>
</evidence>
<feature type="signal peptide" evidence="1">
    <location>
        <begin position="1"/>
        <end position="18"/>
    </location>
</feature>
<evidence type="ECO:0000256" key="1">
    <source>
        <dbReference type="SAM" id="SignalP"/>
    </source>
</evidence>
<sequence length="132" mass="15060">MKSILLIFSLLSSLFLSSQELDHDGKKQIEKIKGSPKTYEGLSVSKFLDSIPDIKMLRIIPNFPLSSSSTFIFGFTDNKTFSKAEKKDRITIVVNASNLNNKNFPSYLFKEDIDKYDAKRKYGDLKVVQINQ</sequence>
<reference evidence="3" key="1">
    <citation type="submission" date="2021-11" db="EMBL/GenBank/DDBJ databases">
        <title>Description of novel Chryseobacterium species.</title>
        <authorList>
            <person name="Saticioglu I.B."/>
            <person name="Ay H."/>
            <person name="Altun S."/>
            <person name="Duman M."/>
        </authorList>
    </citation>
    <scope>NUCLEOTIDE SEQUENCE</scope>
    <source>
        <strain evidence="3">C-39</strain>
    </source>
</reference>
<keyword evidence="1" id="KW-0732">Signal</keyword>
<name>A0A9Q3UYM1_9FLAO</name>
<evidence type="ECO:0000313" key="3">
    <source>
        <dbReference type="EMBL" id="MCC9036378.1"/>
    </source>
</evidence>
<evidence type="ECO:0000313" key="5">
    <source>
        <dbReference type="Proteomes" id="UP001107960"/>
    </source>
</evidence>
<reference evidence="2" key="3">
    <citation type="submission" date="2024-05" db="EMBL/GenBank/DDBJ databases">
        <title>Description of novel Chryseobacterium sp. strain C-2.</title>
        <authorList>
            <person name="Saticioglu I.B."/>
        </authorList>
    </citation>
    <scope>NUCLEOTIDE SEQUENCE</scope>
    <source>
        <strain evidence="2">C-2</strain>
    </source>
</reference>
<proteinExistence type="predicted"/>
<dbReference type="Proteomes" id="UP000603715">
    <property type="component" value="Unassembled WGS sequence"/>
</dbReference>
<dbReference type="AlphaFoldDB" id="A0A9Q3UYM1"/>
<protein>
    <submittedName>
        <fullName evidence="3">Uncharacterized protein</fullName>
    </submittedName>
</protein>
<dbReference type="RefSeq" id="WP_191180100.1">
    <property type="nucleotide sequence ID" value="NZ_JACXXP010000017.1"/>
</dbReference>
<reference evidence="4" key="2">
    <citation type="submission" date="2023-07" db="EMBL/GenBank/DDBJ databases">
        <title>Description of novel Chryseobacterium sp. strain C-2.</title>
        <authorList>
            <person name="Saticioglu I.B."/>
        </authorList>
    </citation>
    <scope>NUCLEOTIDE SEQUENCE [LARGE SCALE GENOMIC DNA]</scope>
    <source>
        <strain evidence="4">C-2</strain>
    </source>
</reference>
<gene>
    <name evidence="2" type="ORF">IEW27_13800</name>
    <name evidence="3" type="ORF">LNP80_19350</name>
</gene>